<dbReference type="SMART" id="SM00388">
    <property type="entry name" value="HisKA"/>
    <property type="match status" value="1"/>
</dbReference>
<dbReference type="Proteomes" id="UP001597459">
    <property type="component" value="Unassembled WGS sequence"/>
</dbReference>
<keyword evidence="4" id="KW-0808">Transferase</keyword>
<evidence type="ECO:0000256" key="4">
    <source>
        <dbReference type="ARBA" id="ARBA00022679"/>
    </source>
</evidence>
<dbReference type="InterPro" id="IPR036097">
    <property type="entry name" value="HisK_dim/P_sf"/>
</dbReference>
<dbReference type="Gene3D" id="3.30.565.10">
    <property type="entry name" value="Histidine kinase-like ATPase, C-terminal domain"/>
    <property type="match status" value="1"/>
</dbReference>
<feature type="domain" description="Histidine kinase" evidence="6">
    <location>
        <begin position="174"/>
        <end position="384"/>
    </location>
</feature>
<reference evidence="8" key="1">
    <citation type="journal article" date="2019" name="Int. J. Syst. Evol. Microbiol.">
        <title>The Global Catalogue of Microorganisms (GCM) 10K type strain sequencing project: providing services to taxonomists for standard genome sequencing and annotation.</title>
        <authorList>
            <consortium name="The Broad Institute Genomics Platform"/>
            <consortium name="The Broad Institute Genome Sequencing Center for Infectious Disease"/>
            <person name="Wu L."/>
            <person name="Ma J."/>
        </authorList>
    </citation>
    <scope>NUCLEOTIDE SEQUENCE [LARGE SCALE GENOMIC DNA]</scope>
    <source>
        <strain evidence="8">KCTC 42423</strain>
    </source>
</reference>
<dbReference type="Pfam" id="PF00512">
    <property type="entry name" value="HisKA"/>
    <property type="match status" value="1"/>
</dbReference>
<evidence type="ECO:0000256" key="1">
    <source>
        <dbReference type="ARBA" id="ARBA00000085"/>
    </source>
</evidence>
<dbReference type="InterPro" id="IPR052162">
    <property type="entry name" value="Sensor_kinase/Photoreceptor"/>
</dbReference>
<dbReference type="EC" id="2.7.13.3" evidence="2"/>
<dbReference type="PANTHER" id="PTHR43304">
    <property type="entry name" value="PHYTOCHROME-LIKE PROTEIN CPH1"/>
    <property type="match status" value="1"/>
</dbReference>
<dbReference type="Pfam" id="PF02518">
    <property type="entry name" value="HATPase_c"/>
    <property type="match status" value="1"/>
</dbReference>
<dbReference type="SMART" id="SM00387">
    <property type="entry name" value="HATPase_c"/>
    <property type="match status" value="1"/>
</dbReference>
<keyword evidence="3" id="KW-0597">Phosphoprotein</keyword>
<keyword evidence="7" id="KW-0067">ATP-binding</keyword>
<comment type="catalytic activity">
    <reaction evidence="1">
        <text>ATP + protein L-histidine = ADP + protein N-phospho-L-histidine.</text>
        <dbReference type="EC" id="2.7.13.3"/>
    </reaction>
</comment>
<dbReference type="SUPFAM" id="SSF47384">
    <property type="entry name" value="Homodimeric domain of signal transducing histidine kinase"/>
    <property type="match status" value="1"/>
</dbReference>
<dbReference type="InterPro" id="IPR004358">
    <property type="entry name" value="Sig_transdc_His_kin-like_C"/>
</dbReference>
<dbReference type="GO" id="GO:0005524">
    <property type="term" value="F:ATP binding"/>
    <property type="evidence" value="ECO:0007669"/>
    <property type="project" value="UniProtKB-KW"/>
</dbReference>
<comment type="caution">
    <text evidence="7">The sequence shown here is derived from an EMBL/GenBank/DDBJ whole genome shotgun (WGS) entry which is preliminary data.</text>
</comment>
<keyword evidence="5" id="KW-0418">Kinase</keyword>
<dbReference type="CDD" id="cd00082">
    <property type="entry name" value="HisKA"/>
    <property type="match status" value="1"/>
</dbReference>
<evidence type="ECO:0000256" key="2">
    <source>
        <dbReference type="ARBA" id="ARBA00012438"/>
    </source>
</evidence>
<dbReference type="Gene3D" id="1.10.287.130">
    <property type="match status" value="1"/>
</dbReference>
<name>A0ABW5N7J4_9FLAO</name>
<dbReference type="InterPro" id="IPR003661">
    <property type="entry name" value="HisK_dim/P_dom"/>
</dbReference>
<organism evidence="7 8">
    <name type="scientific">Aquimarina hainanensis</name>
    <dbReference type="NCBI Taxonomy" id="1578017"/>
    <lineage>
        <taxon>Bacteria</taxon>
        <taxon>Pseudomonadati</taxon>
        <taxon>Bacteroidota</taxon>
        <taxon>Flavobacteriia</taxon>
        <taxon>Flavobacteriales</taxon>
        <taxon>Flavobacteriaceae</taxon>
        <taxon>Aquimarina</taxon>
    </lineage>
</organism>
<evidence type="ECO:0000313" key="7">
    <source>
        <dbReference type="EMBL" id="MFD2590879.1"/>
    </source>
</evidence>
<dbReference type="SUPFAM" id="SSF55874">
    <property type="entry name" value="ATPase domain of HSP90 chaperone/DNA topoisomerase II/histidine kinase"/>
    <property type="match status" value="1"/>
</dbReference>
<gene>
    <name evidence="7" type="ORF">ACFSTE_08565</name>
</gene>
<dbReference type="PANTHER" id="PTHR43304:SF1">
    <property type="entry name" value="PAC DOMAIN-CONTAINING PROTEIN"/>
    <property type="match status" value="1"/>
</dbReference>
<evidence type="ECO:0000256" key="5">
    <source>
        <dbReference type="ARBA" id="ARBA00022777"/>
    </source>
</evidence>
<dbReference type="RefSeq" id="WP_378258706.1">
    <property type="nucleotide sequence ID" value="NZ_JBHSJV010000001.1"/>
</dbReference>
<dbReference type="PROSITE" id="PS50109">
    <property type="entry name" value="HIS_KIN"/>
    <property type="match status" value="1"/>
</dbReference>
<keyword evidence="7" id="KW-0547">Nucleotide-binding</keyword>
<dbReference type="InterPro" id="IPR005467">
    <property type="entry name" value="His_kinase_dom"/>
</dbReference>
<keyword evidence="8" id="KW-1185">Reference proteome</keyword>
<evidence type="ECO:0000259" key="6">
    <source>
        <dbReference type="PROSITE" id="PS50109"/>
    </source>
</evidence>
<evidence type="ECO:0000313" key="8">
    <source>
        <dbReference type="Proteomes" id="UP001597459"/>
    </source>
</evidence>
<dbReference type="InterPro" id="IPR003594">
    <property type="entry name" value="HATPase_dom"/>
</dbReference>
<evidence type="ECO:0000256" key="3">
    <source>
        <dbReference type="ARBA" id="ARBA00022553"/>
    </source>
</evidence>
<accession>A0ABW5N7J4</accession>
<dbReference type="EMBL" id="JBHULX010000013">
    <property type="protein sequence ID" value="MFD2590879.1"/>
    <property type="molecule type" value="Genomic_DNA"/>
</dbReference>
<dbReference type="PRINTS" id="PR00344">
    <property type="entry name" value="BCTRLSENSOR"/>
</dbReference>
<proteinExistence type="predicted"/>
<dbReference type="InterPro" id="IPR036890">
    <property type="entry name" value="HATPase_C_sf"/>
</dbReference>
<sequence>MDISNVLQIYEFSMAIGNSLDYQTNCENFLKLVLARKNLSACWILKKEVNGYLPQYSYPSYISNSLPSVEEEEVSSFFSHQVLATEQIPEVISKVSPVAIDQGSFLFFNLKNHGGLFFYKTQLPAFSDKEIAQLQPIINKFILSLDACESFSEQEKLLKKLAIQNQELNDYAHIVSHDLKSPLRSINALINWIQEDNSETLDQTIKGYLDKVGDNIEKMDNLINGILEYAVIDKKLKHVNTQVNLYSLLQEIFTQITVPDHIKITIKKHIPVLHADRFRMKQLFQNLITNAIQNMDKEKGIIDIRYKEFPLYWEFEIEDNGKGIPKKYHDKIFKMFQSLSTRKSSTGIGLSIVKKIIDYYDGKIWITSTPGVGTIFHFTIKKNNHD</sequence>
<protein>
    <recommendedName>
        <fullName evidence="2">histidine kinase</fullName>
        <ecNumber evidence="2">2.7.13.3</ecNumber>
    </recommendedName>
</protein>